<evidence type="ECO:0000313" key="3">
    <source>
        <dbReference type="Proteomes" id="UP000252085"/>
    </source>
</evidence>
<comment type="caution">
    <text evidence="2">The sequence shown here is derived from an EMBL/GenBank/DDBJ whole genome shotgun (WGS) entry which is preliminary data.</text>
</comment>
<evidence type="ECO:0000256" key="1">
    <source>
        <dbReference type="SAM" id="MobiDB-lite"/>
    </source>
</evidence>
<reference evidence="2 3" key="1">
    <citation type="submission" date="2016-04" db="EMBL/GenBank/DDBJ databases">
        <authorList>
            <person name="Evans L.H."/>
            <person name="Alamgir A."/>
            <person name="Owens N."/>
            <person name="Weber N.D."/>
            <person name="Virtaneva K."/>
            <person name="Barbian K."/>
            <person name="Babar A."/>
            <person name="Rosenke K."/>
        </authorList>
    </citation>
    <scope>NUCLEOTIDE SEQUENCE [LARGE SCALE GENOMIC DNA]</scope>
    <source>
        <strain evidence="2">NIES-2108</strain>
    </source>
</reference>
<organism evidence="2 3">
    <name type="scientific">Nostoc punctiforme NIES-2108</name>
    <dbReference type="NCBI Taxonomy" id="1356359"/>
    <lineage>
        <taxon>Bacteria</taxon>
        <taxon>Bacillati</taxon>
        <taxon>Cyanobacteriota</taxon>
        <taxon>Cyanophyceae</taxon>
        <taxon>Nostocales</taxon>
        <taxon>Nostocaceae</taxon>
        <taxon>Nostoc</taxon>
    </lineage>
</organism>
<gene>
    <name evidence="2" type="ORF">A6769_35340</name>
</gene>
<feature type="compositionally biased region" description="Polar residues" evidence="1">
    <location>
        <begin position="30"/>
        <end position="42"/>
    </location>
</feature>
<protein>
    <submittedName>
        <fullName evidence="2">Uncharacterized protein</fullName>
    </submittedName>
</protein>
<feature type="region of interest" description="Disordered" evidence="1">
    <location>
        <begin position="23"/>
        <end position="42"/>
    </location>
</feature>
<proteinExistence type="predicted"/>
<dbReference type="AlphaFoldDB" id="A0A367QZ79"/>
<name>A0A367QZ79_NOSPU</name>
<evidence type="ECO:0000313" key="2">
    <source>
        <dbReference type="EMBL" id="RCJ29528.1"/>
    </source>
</evidence>
<dbReference type="Proteomes" id="UP000252085">
    <property type="component" value="Unassembled WGS sequence"/>
</dbReference>
<accession>A0A367QZ79</accession>
<sequence length="100" mass="11075">MIFISRGNERNASQINKKTLIGNKQPKSIAPNQSKLGASGMSSRSLKLVMVKPPRDDSDDLPCLKTGCENFNPPRSKAIITPQYVIAFSISFHMAVQRTR</sequence>
<dbReference type="EMBL" id="LXQE01000196">
    <property type="protein sequence ID" value="RCJ29528.1"/>
    <property type="molecule type" value="Genomic_DNA"/>
</dbReference>